<keyword evidence="3 9" id="KW-0645">Protease</keyword>
<reference evidence="13" key="2">
    <citation type="journal article" date="2021" name="PeerJ">
        <title>Extensive microbial diversity within the chicken gut microbiome revealed by metagenomics and culture.</title>
        <authorList>
            <person name="Gilroy R."/>
            <person name="Ravi A."/>
            <person name="Getino M."/>
            <person name="Pursley I."/>
            <person name="Horton D.L."/>
            <person name="Alikhan N.F."/>
            <person name="Baker D."/>
            <person name="Gharbi K."/>
            <person name="Hall N."/>
            <person name="Watson M."/>
            <person name="Adriaenssens E.M."/>
            <person name="Foster-Nyarko E."/>
            <person name="Jarju S."/>
            <person name="Secka A."/>
            <person name="Antonio M."/>
            <person name="Oren A."/>
            <person name="Chaudhuri R.R."/>
            <person name="La Ragione R."/>
            <person name="Hildebrand F."/>
            <person name="Pallen M.J."/>
        </authorList>
    </citation>
    <scope>NUCLEOTIDE SEQUENCE</scope>
    <source>
        <strain evidence="13">14508</strain>
    </source>
</reference>
<accession>A0A9D1G9F2</accession>
<evidence type="ECO:0000256" key="3">
    <source>
        <dbReference type="ARBA" id="ARBA00022670"/>
    </source>
</evidence>
<dbReference type="GO" id="GO:0004190">
    <property type="term" value="F:aspartic-type endopeptidase activity"/>
    <property type="evidence" value="ECO:0007669"/>
    <property type="project" value="UniProtKB-UniRule"/>
</dbReference>
<dbReference type="Proteomes" id="UP000886893">
    <property type="component" value="Unassembled WGS sequence"/>
</dbReference>
<evidence type="ECO:0000313" key="14">
    <source>
        <dbReference type="Proteomes" id="UP000886893"/>
    </source>
</evidence>
<dbReference type="PANTHER" id="PTHR33695">
    <property type="entry name" value="LIPOPROTEIN SIGNAL PEPTIDASE"/>
    <property type="match status" value="1"/>
</dbReference>
<feature type="transmembrane region" description="Helical" evidence="9">
    <location>
        <begin position="134"/>
        <end position="154"/>
    </location>
</feature>
<comment type="pathway">
    <text evidence="9">Protein modification; lipoprotein biosynthesis (signal peptide cleavage).</text>
</comment>
<keyword evidence="7 9" id="KW-1133">Transmembrane helix</keyword>
<evidence type="ECO:0000256" key="4">
    <source>
        <dbReference type="ARBA" id="ARBA00022692"/>
    </source>
</evidence>
<feature type="transmembrane region" description="Helical" evidence="9">
    <location>
        <begin position="67"/>
        <end position="85"/>
    </location>
</feature>
<dbReference type="NCBIfam" id="TIGR00077">
    <property type="entry name" value="lspA"/>
    <property type="match status" value="1"/>
</dbReference>
<dbReference type="HAMAP" id="MF_00161">
    <property type="entry name" value="LspA"/>
    <property type="match status" value="1"/>
</dbReference>
<evidence type="ECO:0000256" key="1">
    <source>
        <dbReference type="ARBA" id="ARBA00006139"/>
    </source>
</evidence>
<protein>
    <recommendedName>
        <fullName evidence="9">Lipoprotein signal peptidase</fullName>
        <ecNumber evidence="9">3.4.23.36</ecNumber>
    </recommendedName>
    <alternativeName>
        <fullName evidence="9">Prolipoprotein signal peptidase</fullName>
    </alternativeName>
    <alternativeName>
        <fullName evidence="9">Signal peptidase II</fullName>
        <shortName evidence="9">SPase II</shortName>
    </alternativeName>
</protein>
<keyword evidence="4 9" id="KW-0812">Transmembrane</keyword>
<keyword evidence="6 9" id="KW-0378">Hydrolase</keyword>
<dbReference type="GO" id="GO:0005886">
    <property type="term" value="C:plasma membrane"/>
    <property type="evidence" value="ECO:0007669"/>
    <property type="project" value="UniProtKB-SubCell"/>
</dbReference>
<reference evidence="13" key="1">
    <citation type="submission" date="2020-10" db="EMBL/GenBank/DDBJ databases">
        <authorList>
            <person name="Gilroy R."/>
        </authorList>
    </citation>
    <scope>NUCLEOTIDE SEQUENCE</scope>
    <source>
        <strain evidence="13">14508</strain>
    </source>
</reference>
<comment type="caution">
    <text evidence="13">The sequence shown here is derived from an EMBL/GenBank/DDBJ whole genome shotgun (WGS) entry which is preliminary data.</text>
</comment>
<feature type="transmembrane region" description="Helical" evidence="9">
    <location>
        <begin position="92"/>
        <end position="114"/>
    </location>
</feature>
<dbReference type="PRINTS" id="PR00781">
    <property type="entry name" value="LIPOSIGPTASE"/>
</dbReference>
<feature type="compositionally biased region" description="Basic and acidic residues" evidence="12">
    <location>
        <begin position="181"/>
        <end position="192"/>
    </location>
</feature>
<dbReference type="Pfam" id="PF01252">
    <property type="entry name" value="Peptidase_A8"/>
    <property type="match status" value="1"/>
</dbReference>
<evidence type="ECO:0000256" key="8">
    <source>
        <dbReference type="ARBA" id="ARBA00023136"/>
    </source>
</evidence>
<evidence type="ECO:0000256" key="12">
    <source>
        <dbReference type="SAM" id="MobiDB-lite"/>
    </source>
</evidence>
<dbReference type="InterPro" id="IPR001872">
    <property type="entry name" value="Peptidase_A8"/>
</dbReference>
<feature type="region of interest" description="Disordered" evidence="12">
    <location>
        <begin position="160"/>
        <end position="192"/>
    </location>
</feature>
<evidence type="ECO:0000256" key="11">
    <source>
        <dbReference type="RuleBase" id="RU004181"/>
    </source>
</evidence>
<comment type="function">
    <text evidence="9 10">This protein specifically catalyzes the removal of signal peptides from prolipoproteins.</text>
</comment>
<evidence type="ECO:0000256" key="10">
    <source>
        <dbReference type="RuleBase" id="RU000594"/>
    </source>
</evidence>
<evidence type="ECO:0000256" key="2">
    <source>
        <dbReference type="ARBA" id="ARBA00022475"/>
    </source>
</evidence>
<feature type="transmembrane region" description="Helical" evidence="9">
    <location>
        <begin position="12"/>
        <end position="30"/>
    </location>
</feature>
<dbReference type="GO" id="GO:0006508">
    <property type="term" value="P:proteolysis"/>
    <property type="evidence" value="ECO:0007669"/>
    <property type="project" value="UniProtKB-KW"/>
</dbReference>
<dbReference type="AlphaFoldDB" id="A0A9D1G9F2"/>
<evidence type="ECO:0000256" key="9">
    <source>
        <dbReference type="HAMAP-Rule" id="MF_00161"/>
    </source>
</evidence>
<dbReference type="PROSITE" id="PS00855">
    <property type="entry name" value="SPASE_II"/>
    <property type="match status" value="1"/>
</dbReference>
<feature type="active site" evidence="9">
    <location>
        <position position="120"/>
    </location>
</feature>
<dbReference type="PANTHER" id="PTHR33695:SF1">
    <property type="entry name" value="LIPOPROTEIN SIGNAL PEPTIDASE"/>
    <property type="match status" value="1"/>
</dbReference>
<comment type="similarity">
    <text evidence="1 9 11">Belongs to the peptidase A8 family.</text>
</comment>
<keyword evidence="8 9" id="KW-0472">Membrane</keyword>
<dbReference type="EMBL" id="DVKI01000071">
    <property type="protein sequence ID" value="HIT17178.1"/>
    <property type="molecule type" value="Genomic_DNA"/>
</dbReference>
<name>A0A9D1G9F2_9FIRM</name>
<evidence type="ECO:0000313" key="13">
    <source>
        <dbReference type="EMBL" id="HIT17178.1"/>
    </source>
</evidence>
<organism evidence="13 14">
    <name type="scientific">Candidatus Caccosoma faecigallinarum</name>
    <dbReference type="NCBI Taxonomy" id="2840720"/>
    <lineage>
        <taxon>Bacteria</taxon>
        <taxon>Bacillati</taxon>
        <taxon>Bacillota</taxon>
        <taxon>Bacillota incertae sedis</taxon>
        <taxon>Candidatus Caccosoma</taxon>
    </lineage>
</organism>
<evidence type="ECO:0000256" key="6">
    <source>
        <dbReference type="ARBA" id="ARBA00022801"/>
    </source>
</evidence>
<dbReference type="EC" id="3.4.23.36" evidence="9"/>
<keyword evidence="5 9" id="KW-0064">Aspartyl protease</keyword>
<gene>
    <name evidence="9 13" type="primary">lspA</name>
    <name evidence="13" type="ORF">IAD04_02210</name>
</gene>
<evidence type="ECO:0000256" key="5">
    <source>
        <dbReference type="ARBA" id="ARBA00022750"/>
    </source>
</evidence>
<keyword evidence="2 9" id="KW-1003">Cell membrane</keyword>
<evidence type="ECO:0000256" key="7">
    <source>
        <dbReference type="ARBA" id="ARBA00022989"/>
    </source>
</evidence>
<sequence>MKQKLSTIFLKFQVLAILLIVIDQVTKFIFRTYFEVGEYVPVIENFFYIKLIYNTGAAASIFEGQTWLLTIFSILACVAIEYYLIKHKPKDWILVTILLVLLAGAFGNLIDRLFAQKVTDFLCLFIFGVEFPTFNFADICVTLSCIALIIYSFFMPESKKKTTQPTLQEKNEEEMASVSIEENKEEQHDGLQ</sequence>
<comment type="subcellular location">
    <subcellularLocation>
        <location evidence="9">Cell membrane</location>
        <topology evidence="9">Multi-pass membrane protein</topology>
    </subcellularLocation>
</comment>
<proteinExistence type="inferred from homology"/>
<feature type="active site" evidence="9">
    <location>
        <position position="138"/>
    </location>
</feature>
<comment type="catalytic activity">
    <reaction evidence="9 10">
        <text>Release of signal peptides from bacterial membrane prolipoproteins. Hydrolyzes -Xaa-Yaa-Zaa-|-(S,diacylglyceryl)Cys-, in which Xaa is hydrophobic (preferably Leu), and Yaa (Ala or Ser) and Zaa (Gly or Ala) have small, neutral side chains.</text>
        <dbReference type="EC" id="3.4.23.36"/>
    </reaction>
</comment>